<feature type="transmembrane region" description="Helical" evidence="7">
    <location>
        <begin position="88"/>
        <end position="107"/>
    </location>
</feature>
<keyword evidence="5 7" id="KW-1133">Transmembrane helix</keyword>
<comment type="subcellular location">
    <subcellularLocation>
        <location evidence="1 7">Cell membrane</location>
        <topology evidence="1 7">Multi-pass membrane protein</topology>
    </subcellularLocation>
</comment>
<name>A0A075FSX4_9ARCH</name>
<gene>
    <name evidence="9" type="primary">phnE</name>
</gene>
<evidence type="ECO:0000259" key="8">
    <source>
        <dbReference type="PROSITE" id="PS50928"/>
    </source>
</evidence>
<dbReference type="PROSITE" id="PS50928">
    <property type="entry name" value="ABC_TM1"/>
    <property type="match status" value="1"/>
</dbReference>
<dbReference type="InterPro" id="IPR000515">
    <property type="entry name" value="MetI-like"/>
</dbReference>
<keyword evidence="6 7" id="KW-0472">Membrane</keyword>
<keyword evidence="2 7" id="KW-0813">Transport</keyword>
<evidence type="ECO:0000256" key="6">
    <source>
        <dbReference type="ARBA" id="ARBA00023136"/>
    </source>
</evidence>
<evidence type="ECO:0000313" key="9">
    <source>
        <dbReference type="EMBL" id="AIE92561.1"/>
    </source>
</evidence>
<dbReference type="GO" id="GO:0005886">
    <property type="term" value="C:plasma membrane"/>
    <property type="evidence" value="ECO:0007669"/>
    <property type="project" value="UniProtKB-SubCell"/>
</dbReference>
<dbReference type="Pfam" id="PF00528">
    <property type="entry name" value="BPD_transp_1"/>
    <property type="match status" value="1"/>
</dbReference>
<dbReference type="EMBL" id="KF900370">
    <property type="protein sequence ID" value="AIE92561.1"/>
    <property type="molecule type" value="Genomic_DNA"/>
</dbReference>
<evidence type="ECO:0000256" key="3">
    <source>
        <dbReference type="ARBA" id="ARBA00022475"/>
    </source>
</evidence>
<evidence type="ECO:0000256" key="1">
    <source>
        <dbReference type="ARBA" id="ARBA00004651"/>
    </source>
</evidence>
<dbReference type="CDD" id="cd06261">
    <property type="entry name" value="TM_PBP2"/>
    <property type="match status" value="1"/>
</dbReference>
<keyword evidence="4 7" id="KW-0812">Transmembrane</keyword>
<feature type="transmembrane region" description="Helical" evidence="7">
    <location>
        <begin position="6"/>
        <end position="26"/>
    </location>
</feature>
<accession>A0A075FSX4</accession>
<dbReference type="AlphaFoldDB" id="A0A075FSX4"/>
<comment type="similarity">
    <text evidence="7">Belongs to the binding-protein-dependent transport system permease family.</text>
</comment>
<reference evidence="9" key="1">
    <citation type="journal article" date="2014" name="Genome Biol. Evol.">
        <title>Pangenome evidence for extensive interdomain horizontal transfer affecting lineage core and shell genes in uncultured planktonic thaumarchaeota and euryarchaeota.</title>
        <authorList>
            <person name="Deschamps P."/>
            <person name="Zivanovic Y."/>
            <person name="Moreira D."/>
            <person name="Rodriguez-Valera F."/>
            <person name="Lopez-Garcia P."/>
        </authorList>
    </citation>
    <scope>NUCLEOTIDE SEQUENCE</scope>
</reference>
<dbReference type="InterPro" id="IPR035906">
    <property type="entry name" value="MetI-like_sf"/>
</dbReference>
<evidence type="ECO:0000256" key="7">
    <source>
        <dbReference type="RuleBase" id="RU363032"/>
    </source>
</evidence>
<sequence length="146" mass="16158">MWAVFFVIIVGLGPFAGVLATAVYSLGFMSKLHYESIESIDPEPYESISAIGASKIQLMRFVVLPQAAPNLLSQILYMFEYNVRASTILGFAGAGGIGFYIMGYLQILAYSKVMTFLLVVLITVLLIDFISMKIRDHYIVPMLKSS</sequence>
<evidence type="ECO:0000256" key="4">
    <source>
        <dbReference type="ARBA" id="ARBA00022692"/>
    </source>
</evidence>
<feature type="domain" description="ABC transmembrane type-1" evidence="8">
    <location>
        <begin position="1"/>
        <end position="131"/>
    </location>
</feature>
<dbReference type="GO" id="GO:0055085">
    <property type="term" value="P:transmembrane transport"/>
    <property type="evidence" value="ECO:0007669"/>
    <property type="project" value="InterPro"/>
</dbReference>
<protein>
    <submittedName>
        <fullName evidence="9">ABC-type phosphate/phosphonate transport system, permease component (PhnE)</fullName>
    </submittedName>
</protein>
<evidence type="ECO:0000256" key="2">
    <source>
        <dbReference type="ARBA" id="ARBA00022448"/>
    </source>
</evidence>
<dbReference type="Gene3D" id="1.10.3720.10">
    <property type="entry name" value="MetI-like"/>
    <property type="match status" value="1"/>
</dbReference>
<evidence type="ECO:0000256" key="5">
    <source>
        <dbReference type="ARBA" id="ARBA00022989"/>
    </source>
</evidence>
<dbReference type="SUPFAM" id="SSF161098">
    <property type="entry name" value="MetI-like"/>
    <property type="match status" value="1"/>
</dbReference>
<proteinExistence type="inferred from homology"/>
<dbReference type="PANTHER" id="PTHR30043">
    <property type="entry name" value="PHOSPHONATES TRANSPORT SYSTEM PERMEASE PROTEIN"/>
    <property type="match status" value="1"/>
</dbReference>
<keyword evidence="3" id="KW-1003">Cell membrane</keyword>
<feature type="transmembrane region" description="Helical" evidence="7">
    <location>
        <begin position="113"/>
        <end position="132"/>
    </location>
</feature>
<dbReference type="PANTHER" id="PTHR30043:SF1">
    <property type="entry name" value="ABC TRANSPORT SYSTEM PERMEASE PROTEIN P69"/>
    <property type="match status" value="1"/>
</dbReference>
<organism evidence="9">
    <name type="scientific">uncultured marine thaumarchaeote AD1000_24_H07</name>
    <dbReference type="NCBI Taxonomy" id="1455902"/>
    <lineage>
        <taxon>Archaea</taxon>
        <taxon>Nitrososphaerota</taxon>
        <taxon>environmental samples</taxon>
    </lineage>
</organism>